<protein>
    <submittedName>
        <fullName evidence="1">Uncharacterized protein</fullName>
    </submittedName>
</protein>
<reference evidence="2" key="3">
    <citation type="submission" date="2020-06" db="EMBL/GenBank/DDBJ databases">
        <authorList>
            <person name="Arumugam K."/>
            <person name="Besarab I."/>
            <person name="Haryono M."/>
            <person name="Bagci C."/>
            <person name="Beier S."/>
            <person name="Buchfink B."/>
            <person name="Gorska A."/>
            <person name="Qiu G."/>
            <person name="Huson D.H."/>
            <person name="Williams R.B."/>
        </authorList>
    </citation>
    <scope>NUCLEOTIDE SEQUENCE</scope>
    <source>
        <strain evidence="2">SSA1</strain>
    </source>
</reference>
<keyword evidence="3" id="KW-1185">Reference proteome</keyword>
<organism evidence="1 3">
    <name type="scientific">Candidatus Accumulibacter cognatus</name>
    <dbReference type="NCBI Taxonomy" id="2954383"/>
    <lineage>
        <taxon>Bacteria</taxon>
        <taxon>Pseudomonadati</taxon>
        <taxon>Pseudomonadota</taxon>
        <taxon>Betaproteobacteria</taxon>
        <taxon>Candidatus Accumulibacter</taxon>
    </lineage>
</organism>
<proteinExistence type="predicted"/>
<evidence type="ECO:0000313" key="3">
    <source>
        <dbReference type="Proteomes" id="UP000021315"/>
    </source>
</evidence>
<dbReference type="STRING" id="1453999.AW06_004226"/>
<dbReference type="RefSeq" id="WP_034953449.1">
    <property type="nucleotide sequence ID" value="NZ_JDST02000126.1"/>
</dbReference>
<gene>
    <name evidence="1" type="ORF">AW06_004226</name>
    <name evidence="2" type="ORF">HWD57_19145</name>
</gene>
<accession>A0A7D5NBW8</accession>
<evidence type="ECO:0000313" key="2">
    <source>
        <dbReference type="EMBL" id="QLH51675.1"/>
    </source>
</evidence>
<dbReference type="EMBL" id="CP058708">
    <property type="protein sequence ID" value="QLH51675.1"/>
    <property type="molecule type" value="Genomic_DNA"/>
</dbReference>
<sequence length="65" mass="7453">MPQHIEFHVDFTSPYGDRSLEKIEPLADRKAFKVKWRPFFLIGGEPFSGADHRPRTGHWPTGGGF</sequence>
<reference evidence="2 4" key="2">
    <citation type="journal article" date="2019" name="Microbiome">
        <title>Annotated bacterial chromosomes from frame-shift-corrected long-read metagenomic data.</title>
        <authorList>
            <person name="Arumugam K."/>
            <person name="Bagci C."/>
            <person name="Bessarab I."/>
            <person name="Beier S."/>
            <person name="Buchfink B."/>
            <person name="Gorska A."/>
            <person name="Qiu G."/>
            <person name="Huson D.H."/>
            <person name="Williams R.B.H."/>
        </authorList>
    </citation>
    <scope>NUCLEOTIDE SEQUENCE [LARGE SCALE GENOMIC DNA]</scope>
    <source>
        <strain evidence="2">SSA1</strain>
    </source>
</reference>
<dbReference type="EMBL" id="JDST02000126">
    <property type="protein sequence ID" value="KFB74814.1"/>
    <property type="molecule type" value="Genomic_DNA"/>
</dbReference>
<dbReference type="Gene3D" id="3.40.30.10">
    <property type="entry name" value="Glutaredoxin"/>
    <property type="match status" value="1"/>
</dbReference>
<dbReference type="AlphaFoldDB" id="A0A080MCB2"/>
<dbReference type="KEGG" id="acog:HWD57_19145"/>
<evidence type="ECO:0000313" key="1">
    <source>
        <dbReference type="EMBL" id="KFB74814.1"/>
    </source>
</evidence>
<dbReference type="Proteomes" id="UP000509684">
    <property type="component" value="Chromosome"/>
</dbReference>
<accession>A0A080MCB2</accession>
<dbReference type="Proteomes" id="UP000021315">
    <property type="component" value="Unassembled WGS sequence"/>
</dbReference>
<reference evidence="1 3" key="1">
    <citation type="submission" date="2014-02" db="EMBL/GenBank/DDBJ databases">
        <title>Expanding our view of genomic diversity in Candidatus Accumulibacter clades.</title>
        <authorList>
            <person name="Skennerton C.T."/>
            <person name="Barr J.J."/>
            <person name="Slater F.R."/>
            <person name="Bond P.L."/>
            <person name="Tyson G.W."/>
        </authorList>
    </citation>
    <scope>NUCLEOTIDE SEQUENCE [LARGE SCALE GENOMIC DNA]</scope>
    <source>
        <strain evidence="3">SK-02</strain>
    </source>
</reference>
<evidence type="ECO:0000313" key="4">
    <source>
        <dbReference type="Proteomes" id="UP000509684"/>
    </source>
</evidence>
<name>A0A080MCB2_9PROT</name>